<evidence type="ECO:0000256" key="2">
    <source>
        <dbReference type="ARBA" id="ARBA00022630"/>
    </source>
</evidence>
<keyword evidence="8" id="KW-1185">Reference proteome</keyword>
<evidence type="ECO:0000313" key="7">
    <source>
        <dbReference type="EMBL" id="THH00111.1"/>
    </source>
</evidence>
<feature type="domain" description="NADH:flavin oxidoreductase/NADH oxidase N-terminal" evidence="6">
    <location>
        <begin position="1"/>
        <end position="44"/>
    </location>
</feature>
<proteinExistence type="inferred from homology"/>
<dbReference type="Gene3D" id="3.20.20.70">
    <property type="entry name" value="Aldolase class I"/>
    <property type="match status" value="2"/>
</dbReference>
<dbReference type="GO" id="GO:0010181">
    <property type="term" value="F:FMN binding"/>
    <property type="evidence" value="ECO:0007669"/>
    <property type="project" value="InterPro"/>
</dbReference>
<sequence length="332" mass="37301">MTSSSIDDVISAFARGAELAARSGFDGIELHAGHGYLIAEFISEEVRLLPKFYSHYIEIIRYASYDLSCIKLNAADYVQRSPGQRLRTHSSHTDEERVLAHVREIATWKMVDFIEISGGNYENPEFMNHLPSSRREALFSRFSKRALQELLQFADLRPLVLLTGGLVTPELMSSALRHSHADLLGIGRLSVLYPELPKVLRWDGCSKHTAFSRCPLASGMKPWDTGEPKSQSSLVHAERTAMNLVRAVWQLVPRSIRPEFPNLIGAGVEMAWFSVVMRRLAKTSGYDAYDIGEGLGAVVRMWLYIAPPYPPTLWFAMIWGIGVILLGILFHL</sequence>
<gene>
    <name evidence="7" type="ORF">EW026_g2367</name>
</gene>
<evidence type="ECO:0000259" key="6">
    <source>
        <dbReference type="Pfam" id="PF00724"/>
    </source>
</evidence>
<evidence type="ECO:0000313" key="8">
    <source>
        <dbReference type="Proteomes" id="UP000309038"/>
    </source>
</evidence>
<reference evidence="7 8" key="1">
    <citation type="submission" date="2019-02" db="EMBL/GenBank/DDBJ databases">
        <title>Genome sequencing of the rare red list fungi Phlebia centrifuga.</title>
        <authorList>
            <person name="Buettner E."/>
            <person name="Kellner H."/>
        </authorList>
    </citation>
    <scope>NUCLEOTIDE SEQUENCE [LARGE SCALE GENOMIC DNA]</scope>
    <source>
        <strain evidence="7 8">DSM 108282</strain>
    </source>
</reference>
<keyword evidence="4" id="KW-0560">Oxidoreductase</keyword>
<dbReference type="Proteomes" id="UP000309038">
    <property type="component" value="Unassembled WGS sequence"/>
</dbReference>
<dbReference type="InterPro" id="IPR013785">
    <property type="entry name" value="Aldolase_TIM"/>
</dbReference>
<feature type="transmembrane region" description="Helical" evidence="5">
    <location>
        <begin position="313"/>
        <end position="330"/>
    </location>
</feature>
<dbReference type="SUPFAM" id="SSF51395">
    <property type="entry name" value="FMN-linked oxidoreductases"/>
    <property type="match status" value="1"/>
</dbReference>
<name>A0A4S4KPJ0_9APHY</name>
<dbReference type="PANTHER" id="PTHR43656">
    <property type="entry name" value="BINDING OXIDOREDUCTASE, PUTATIVE (AFU_ORTHOLOGUE AFUA_2G08260)-RELATED"/>
    <property type="match status" value="1"/>
</dbReference>
<dbReference type="AlphaFoldDB" id="A0A4S4KPJ0"/>
<keyword evidence="3" id="KW-0288">FMN</keyword>
<comment type="caution">
    <text evidence="7">The sequence shown here is derived from an EMBL/GenBank/DDBJ whole genome shotgun (WGS) entry which is preliminary data.</text>
</comment>
<evidence type="ECO:0000256" key="5">
    <source>
        <dbReference type="SAM" id="Phobius"/>
    </source>
</evidence>
<keyword evidence="5" id="KW-0472">Membrane</keyword>
<dbReference type="EMBL" id="SGPJ01000059">
    <property type="protein sequence ID" value="THH00111.1"/>
    <property type="molecule type" value="Genomic_DNA"/>
</dbReference>
<accession>A0A4S4KPJ0</accession>
<comment type="similarity">
    <text evidence="1">Belongs to the NADH:flavin oxidoreductase/NADH oxidase family.</text>
</comment>
<protein>
    <recommendedName>
        <fullName evidence="6">NADH:flavin oxidoreductase/NADH oxidase N-terminal domain-containing protein</fullName>
    </recommendedName>
</protein>
<organism evidence="7 8">
    <name type="scientific">Hermanssonia centrifuga</name>
    <dbReference type="NCBI Taxonomy" id="98765"/>
    <lineage>
        <taxon>Eukaryota</taxon>
        <taxon>Fungi</taxon>
        <taxon>Dikarya</taxon>
        <taxon>Basidiomycota</taxon>
        <taxon>Agaricomycotina</taxon>
        <taxon>Agaricomycetes</taxon>
        <taxon>Polyporales</taxon>
        <taxon>Meruliaceae</taxon>
        <taxon>Hermanssonia</taxon>
    </lineage>
</organism>
<keyword evidence="5" id="KW-0812">Transmembrane</keyword>
<dbReference type="InterPro" id="IPR051799">
    <property type="entry name" value="NADH_flavin_oxidoreductase"/>
</dbReference>
<evidence type="ECO:0000256" key="3">
    <source>
        <dbReference type="ARBA" id="ARBA00022643"/>
    </source>
</evidence>
<dbReference type="InterPro" id="IPR001155">
    <property type="entry name" value="OxRdtase_FMN_N"/>
</dbReference>
<evidence type="ECO:0000256" key="1">
    <source>
        <dbReference type="ARBA" id="ARBA00005979"/>
    </source>
</evidence>
<keyword evidence="2" id="KW-0285">Flavoprotein</keyword>
<dbReference type="PANTHER" id="PTHR43656:SF2">
    <property type="entry name" value="BINDING OXIDOREDUCTASE, PUTATIVE (AFU_ORTHOLOGUE AFUA_2G08260)-RELATED"/>
    <property type="match status" value="1"/>
</dbReference>
<evidence type="ECO:0000256" key="4">
    <source>
        <dbReference type="ARBA" id="ARBA00023002"/>
    </source>
</evidence>
<keyword evidence="5" id="KW-1133">Transmembrane helix</keyword>
<dbReference type="GO" id="GO:0016491">
    <property type="term" value="F:oxidoreductase activity"/>
    <property type="evidence" value="ECO:0007669"/>
    <property type="project" value="UniProtKB-KW"/>
</dbReference>
<dbReference type="Pfam" id="PF00724">
    <property type="entry name" value="Oxidored_FMN"/>
    <property type="match status" value="1"/>
</dbReference>